<dbReference type="AlphaFoldDB" id="A0AAE1HGH4"/>
<dbReference type="EMBL" id="JAHWGI010001016">
    <property type="protein sequence ID" value="KAK3920693.1"/>
    <property type="molecule type" value="Genomic_DNA"/>
</dbReference>
<dbReference type="Pfam" id="PF16984">
    <property type="entry name" value="Grp7_allergen"/>
    <property type="match status" value="1"/>
</dbReference>
<dbReference type="InterPro" id="IPR017943">
    <property type="entry name" value="Bactericidal_perm-incr_a/b_dom"/>
</dbReference>
<dbReference type="GO" id="GO:0008289">
    <property type="term" value="F:lipid binding"/>
    <property type="evidence" value="ECO:0007669"/>
    <property type="project" value="InterPro"/>
</dbReference>
<organism evidence="2 3">
    <name type="scientific">Frankliniella fusca</name>
    <dbReference type="NCBI Taxonomy" id="407009"/>
    <lineage>
        <taxon>Eukaryota</taxon>
        <taxon>Metazoa</taxon>
        <taxon>Ecdysozoa</taxon>
        <taxon>Arthropoda</taxon>
        <taxon>Hexapoda</taxon>
        <taxon>Insecta</taxon>
        <taxon>Pterygota</taxon>
        <taxon>Neoptera</taxon>
        <taxon>Paraneoptera</taxon>
        <taxon>Thysanoptera</taxon>
        <taxon>Terebrantia</taxon>
        <taxon>Thripoidea</taxon>
        <taxon>Thripidae</taxon>
        <taxon>Frankliniella</taxon>
    </lineage>
</organism>
<feature type="signal peptide" evidence="1">
    <location>
        <begin position="1"/>
        <end position="27"/>
    </location>
</feature>
<dbReference type="InterPro" id="IPR038602">
    <property type="entry name" value="Mite_allergen_7_sf"/>
</dbReference>
<dbReference type="Proteomes" id="UP001219518">
    <property type="component" value="Unassembled WGS sequence"/>
</dbReference>
<dbReference type="Gene3D" id="3.15.10.50">
    <property type="match status" value="1"/>
</dbReference>
<reference evidence="2" key="1">
    <citation type="submission" date="2021-07" db="EMBL/GenBank/DDBJ databases">
        <authorList>
            <person name="Catto M.A."/>
            <person name="Jacobson A."/>
            <person name="Kennedy G."/>
            <person name="Labadie P."/>
            <person name="Hunt B.G."/>
            <person name="Srinivasan R."/>
        </authorList>
    </citation>
    <scope>NUCLEOTIDE SEQUENCE</scope>
    <source>
        <strain evidence="2">PL_HMW_Pooled</strain>
        <tissue evidence="2">Head</tissue>
    </source>
</reference>
<feature type="chain" id="PRO_5042079945" evidence="1">
    <location>
        <begin position="28"/>
        <end position="248"/>
    </location>
</feature>
<proteinExistence type="predicted"/>
<dbReference type="SUPFAM" id="SSF55394">
    <property type="entry name" value="Bactericidal permeability-increasing protein, BPI"/>
    <property type="match status" value="1"/>
</dbReference>
<reference evidence="2" key="2">
    <citation type="journal article" date="2023" name="BMC Genomics">
        <title>Pest status, molecular evolution, and epigenetic factors derived from the genome assembly of Frankliniella fusca, a thysanopteran phytovirus vector.</title>
        <authorList>
            <person name="Catto M.A."/>
            <person name="Labadie P.E."/>
            <person name="Jacobson A.L."/>
            <person name="Kennedy G.G."/>
            <person name="Srinivasan R."/>
            <person name="Hunt B.G."/>
        </authorList>
    </citation>
    <scope>NUCLEOTIDE SEQUENCE</scope>
    <source>
        <strain evidence="2">PL_HMW_Pooled</strain>
    </source>
</reference>
<keyword evidence="1" id="KW-0732">Signal</keyword>
<name>A0AAE1HGH4_9NEOP</name>
<dbReference type="InterPro" id="IPR020234">
    <property type="entry name" value="Mite_allergen_group-7"/>
</dbReference>
<evidence type="ECO:0000313" key="3">
    <source>
        <dbReference type="Proteomes" id="UP001219518"/>
    </source>
</evidence>
<evidence type="ECO:0000313" key="2">
    <source>
        <dbReference type="EMBL" id="KAK3920693.1"/>
    </source>
</evidence>
<evidence type="ECO:0000256" key="1">
    <source>
        <dbReference type="SAM" id="SignalP"/>
    </source>
</evidence>
<protein>
    <submittedName>
        <fullName evidence="2">Epsin-1</fullName>
    </submittedName>
</protein>
<accession>A0AAE1HGH4</accession>
<gene>
    <name evidence="2" type="ORF">KUF71_009950</name>
</gene>
<comment type="caution">
    <text evidence="2">The sequence shown here is derived from an EMBL/GenBank/DDBJ whole genome shotgun (WGS) entry which is preliminary data.</text>
</comment>
<keyword evidence="3" id="KW-1185">Reference proteome</keyword>
<sequence length="248" mass="27121">MAAKSPHLLATCLPLLLLLLGPWSCNGAKLKETTANINDLTDEVLRGITNYIVDNNMTVVKLPDVQQSFSVTLLWILSLSGTVNLTLGTVTDFAHVERDGDMQVTFLEDARQVVAYMRVKISRLHAHYTFSTKTGVVKQQGELDVTVTGTKVYLMLNMFMNTLKPAVVDMKVEDLGKIDVGIKDGVLGWVASGVANIVVGSMRRTIRDAVEKQVPALINEFLDKIDIPAMIRPPAGLQGDLAAWRTAS</sequence>